<evidence type="ECO:0000256" key="4">
    <source>
        <dbReference type="SAM" id="SignalP"/>
    </source>
</evidence>
<dbReference type="InterPro" id="IPR036908">
    <property type="entry name" value="RlpA-like_sf"/>
</dbReference>
<keyword evidence="3" id="KW-0964">Secreted</keyword>
<dbReference type="GO" id="GO:0005576">
    <property type="term" value="C:extracellular region"/>
    <property type="evidence" value="ECO:0007669"/>
    <property type="project" value="UniProtKB-SubCell"/>
</dbReference>
<dbReference type="EMBL" id="JX422028">
    <property type="protein sequence ID" value="AGL40507.1"/>
    <property type="molecule type" value="mRNA"/>
</dbReference>
<sequence>MKFTTTIIALALAASTGAVQLRFDNTYDNASGSMNTVACSTGANGLSQRFPTFGSVPTFPHIGASSDIGGFNSPACGNCKGFCFTGYTISFTFQGVTRSINLVAIDHAGNGFNVAQAAMDELTNGNAVALGTIDVQSQQVARSVCGL</sequence>
<feature type="chain" id="PRO_5004533533" evidence="4">
    <location>
        <begin position="19"/>
        <end position="147"/>
    </location>
</feature>
<dbReference type="CDD" id="cd22778">
    <property type="entry name" value="DPBB_CEPL-like"/>
    <property type="match status" value="1"/>
</dbReference>
<dbReference type="Pfam" id="PF07249">
    <property type="entry name" value="Cerato-platanin"/>
    <property type="match status" value="1"/>
</dbReference>
<dbReference type="SUPFAM" id="SSF50685">
    <property type="entry name" value="Barwin-like endoglucanases"/>
    <property type="match status" value="1"/>
</dbReference>
<evidence type="ECO:0000256" key="1">
    <source>
        <dbReference type="ARBA" id="ARBA00004613"/>
    </source>
</evidence>
<protein>
    <submittedName>
        <fullName evidence="5">Cerato-platanin 2</fullName>
    </submittedName>
</protein>
<keyword evidence="4" id="KW-0732">Signal</keyword>
<gene>
    <name evidence="5" type="primary">CP2</name>
</gene>
<name>S4UPM9_MONPR</name>
<comment type="similarity">
    <text evidence="2">Belongs to the cerato-platanin family.</text>
</comment>
<accession>S4UPM9</accession>
<feature type="signal peptide" evidence="4">
    <location>
        <begin position="1"/>
        <end position="18"/>
    </location>
</feature>
<dbReference type="InterPro" id="IPR010829">
    <property type="entry name" value="Cerato-platanin"/>
</dbReference>
<reference evidence="5" key="1">
    <citation type="submission" date="2012-07" db="EMBL/GenBank/DDBJ databases">
        <authorList>
            <person name="Barsottini M.R.O."/>
            <person name="Oliveira J.F."/>
            <person name="Teixeira P."/>
            <person name="Pereira G.A.G."/>
            <person name="Ambrosio A.L.B."/>
            <person name="Dias S.M.G."/>
        </authorList>
    </citation>
    <scope>NUCLEOTIDE SEQUENCE</scope>
</reference>
<dbReference type="AlphaFoldDB" id="S4UPM9"/>
<evidence type="ECO:0000256" key="3">
    <source>
        <dbReference type="ARBA" id="ARBA00022525"/>
    </source>
</evidence>
<organism evidence="5">
    <name type="scientific">Moniliophthora perniciosa</name>
    <name type="common">Witches'-broom disease fungus</name>
    <name type="synonym">Marasmius perniciosus</name>
    <dbReference type="NCBI Taxonomy" id="153609"/>
    <lineage>
        <taxon>Eukaryota</taxon>
        <taxon>Fungi</taxon>
        <taxon>Dikarya</taxon>
        <taxon>Basidiomycota</taxon>
        <taxon>Agaricomycotina</taxon>
        <taxon>Agaricomycetes</taxon>
        <taxon>Agaricomycetidae</taxon>
        <taxon>Agaricales</taxon>
        <taxon>Marasmiineae</taxon>
        <taxon>Marasmiaceae</taxon>
        <taxon>Moniliophthora</taxon>
    </lineage>
</organism>
<evidence type="ECO:0000313" key="5">
    <source>
        <dbReference type="EMBL" id="AGL40507.1"/>
    </source>
</evidence>
<dbReference type="Gene3D" id="2.40.40.10">
    <property type="entry name" value="RlpA-like domain"/>
    <property type="match status" value="1"/>
</dbReference>
<evidence type="ECO:0000256" key="2">
    <source>
        <dbReference type="ARBA" id="ARBA00010421"/>
    </source>
</evidence>
<proteinExistence type="evidence at transcript level"/>
<reference evidence="5" key="2">
    <citation type="journal article" date="2013" name="Mol. Plant Microbe Interact.">
        <title>Functional diversification of cerato-platanins in Moniliophthora perniciosa as seen by differential expression and protein function specialization.</title>
        <authorList>
            <person name="de O Barsottini M.R."/>
            <person name="de Oliveira J.F."/>
            <person name="Adamoski D."/>
            <person name="Teixeira P.J."/>
            <person name="do Prado P.F."/>
            <person name="Tiezzi H.O."/>
            <person name="Sforca M.L."/>
            <person name="Cassago A."/>
            <person name="Portugal R.V."/>
            <person name="de Oliveira P.S."/>
            <person name="de M Zeri A.C."/>
            <person name="Dias S.M."/>
            <person name="Pereira G.A."/>
            <person name="Ambrosio A.L."/>
        </authorList>
    </citation>
    <scope>NUCLEOTIDE SEQUENCE</scope>
</reference>
<comment type="subcellular location">
    <subcellularLocation>
        <location evidence="1">Secreted</location>
    </subcellularLocation>
</comment>